<dbReference type="Gene3D" id="1.10.760.10">
    <property type="entry name" value="Cytochrome c-like domain"/>
    <property type="match status" value="3"/>
</dbReference>
<dbReference type="GO" id="GO:0009055">
    <property type="term" value="F:electron transfer activity"/>
    <property type="evidence" value="ECO:0007669"/>
    <property type="project" value="InterPro"/>
</dbReference>
<evidence type="ECO:0000313" key="9">
    <source>
        <dbReference type="EMBL" id="EZP77765.1"/>
    </source>
</evidence>
<dbReference type="eggNOG" id="COG2010">
    <property type="taxonomic scope" value="Bacteria"/>
</dbReference>
<feature type="transmembrane region" description="Helical" evidence="7">
    <location>
        <begin position="20"/>
        <end position="40"/>
    </location>
</feature>
<dbReference type="PANTHER" id="PTHR33751:SF9">
    <property type="entry name" value="CYTOCHROME C4"/>
    <property type="match status" value="1"/>
</dbReference>
<dbReference type="InterPro" id="IPR009056">
    <property type="entry name" value="Cyt_c-like_dom"/>
</dbReference>
<comment type="caution">
    <text evidence="9">The sequence shown here is derived from an EMBL/GenBank/DDBJ whole genome shotgun (WGS) entry which is preliminary data.</text>
</comment>
<keyword evidence="1" id="KW-0813">Transport</keyword>
<keyword evidence="2 6" id="KW-0349">Heme</keyword>
<evidence type="ECO:0000256" key="6">
    <source>
        <dbReference type="PROSITE-ProRule" id="PRU00433"/>
    </source>
</evidence>
<dbReference type="EMBL" id="JFYZ01000032">
    <property type="protein sequence ID" value="EZP77765.1"/>
    <property type="molecule type" value="Genomic_DNA"/>
</dbReference>
<dbReference type="PROSITE" id="PS51007">
    <property type="entry name" value="CYTC"/>
    <property type="match status" value="3"/>
</dbReference>
<evidence type="ECO:0000256" key="4">
    <source>
        <dbReference type="ARBA" id="ARBA00022982"/>
    </source>
</evidence>
<evidence type="ECO:0000256" key="5">
    <source>
        <dbReference type="ARBA" id="ARBA00023004"/>
    </source>
</evidence>
<feature type="domain" description="Cytochrome c" evidence="8">
    <location>
        <begin position="63"/>
        <end position="153"/>
    </location>
</feature>
<sequence length="400" mass="41896">MSKRGPVDEAYEPYEPRRRVPLPVYWVAIALALWGALTLWQDSTADRTGARERLMEANALERRQTMTGSALFAERCATCHQADGSGISGAIPPLASSRFVQADPRVIVQILLHGITGPIVVDGDDFNGHMPAFGSVLDDDQLARLATAVRRTWGPGGTIDPRFVAAERARTANRGIPWSGGAEIAAALDPAIGIQPAYHPLASASADTTALSIARNGKSGGWPCASCHGANGEGRDGVPRLAGQSADYIAGQLLAFANGSRPNDIMRPVASQLSASERGGLGRLYAGLASPSTSRSELAGDLARGAELALYGDDRRNLPSCFSCHGPSGFGVAPSTPSIAAQQPGYTAGRLAALARFARSRPGAVMPAIAARLNDTDRRAVADYLATLPPSPVTARKDAR</sequence>
<dbReference type="InterPro" id="IPR050597">
    <property type="entry name" value="Cytochrome_c_Oxidase_Subunit"/>
</dbReference>
<keyword evidence="3 6" id="KW-0479">Metal-binding</keyword>
<protein>
    <submittedName>
        <fullName evidence="9">Cytochrome c553</fullName>
    </submittedName>
</protein>
<dbReference type="AlphaFoldDB" id="A0A031JRD8"/>
<dbReference type="Pfam" id="PF13442">
    <property type="entry name" value="Cytochrome_CBB3"/>
    <property type="match status" value="2"/>
</dbReference>
<dbReference type="SUPFAM" id="SSF46626">
    <property type="entry name" value="Cytochrome c"/>
    <property type="match status" value="3"/>
</dbReference>
<dbReference type="PANTHER" id="PTHR33751">
    <property type="entry name" value="CBB3-TYPE CYTOCHROME C OXIDASE SUBUNIT FIXP"/>
    <property type="match status" value="1"/>
</dbReference>
<evidence type="ECO:0000313" key="10">
    <source>
        <dbReference type="Proteomes" id="UP000024329"/>
    </source>
</evidence>
<evidence type="ECO:0000256" key="2">
    <source>
        <dbReference type="ARBA" id="ARBA00022617"/>
    </source>
</evidence>
<feature type="domain" description="Cytochrome c" evidence="8">
    <location>
        <begin position="300"/>
        <end position="389"/>
    </location>
</feature>
<feature type="domain" description="Cytochrome c" evidence="8">
    <location>
        <begin position="206"/>
        <end position="289"/>
    </location>
</feature>
<keyword evidence="4" id="KW-0249">Electron transport</keyword>
<dbReference type="eggNOG" id="COG2863">
    <property type="taxonomic scope" value="Bacteria"/>
</dbReference>
<organism evidence="9 10">
    <name type="scientific">Novosphingobium resinovorum</name>
    <dbReference type="NCBI Taxonomy" id="158500"/>
    <lineage>
        <taxon>Bacteria</taxon>
        <taxon>Pseudomonadati</taxon>
        <taxon>Pseudomonadota</taxon>
        <taxon>Alphaproteobacteria</taxon>
        <taxon>Sphingomonadales</taxon>
        <taxon>Sphingomonadaceae</taxon>
        <taxon>Novosphingobium</taxon>
    </lineage>
</organism>
<name>A0A031JRD8_9SPHN</name>
<proteinExistence type="predicted"/>
<evidence type="ECO:0000256" key="7">
    <source>
        <dbReference type="SAM" id="Phobius"/>
    </source>
</evidence>
<keyword evidence="5 6" id="KW-0408">Iron</keyword>
<evidence type="ECO:0000259" key="8">
    <source>
        <dbReference type="PROSITE" id="PS51007"/>
    </source>
</evidence>
<reference evidence="9 10" key="1">
    <citation type="submission" date="2014-03" db="EMBL/GenBank/DDBJ databases">
        <title>Whole genome sequence of Novosphingobium resinovorum KF1.</title>
        <authorList>
            <person name="Gan H.M."/>
            <person name="Gan H.Y."/>
            <person name="Chew T.H."/>
            <person name="Savka M.A."/>
        </authorList>
    </citation>
    <scope>NUCLEOTIDE SEQUENCE [LARGE SCALE GENOMIC DNA]</scope>
    <source>
        <strain evidence="9 10">KF1</strain>
    </source>
</reference>
<dbReference type="Proteomes" id="UP000024329">
    <property type="component" value="Unassembled WGS sequence"/>
</dbReference>
<keyword evidence="7" id="KW-1133">Transmembrane helix</keyword>
<dbReference type="GO" id="GO:0020037">
    <property type="term" value="F:heme binding"/>
    <property type="evidence" value="ECO:0007669"/>
    <property type="project" value="InterPro"/>
</dbReference>
<dbReference type="PATRIC" id="fig|158500.4.peg.4405"/>
<gene>
    <name evidence="9" type="ORF">BV97_04334</name>
</gene>
<accession>A0A031JRD8</accession>
<dbReference type="GO" id="GO:0046872">
    <property type="term" value="F:metal ion binding"/>
    <property type="evidence" value="ECO:0007669"/>
    <property type="project" value="UniProtKB-KW"/>
</dbReference>
<keyword evidence="7" id="KW-0472">Membrane</keyword>
<evidence type="ECO:0000256" key="1">
    <source>
        <dbReference type="ARBA" id="ARBA00022448"/>
    </source>
</evidence>
<dbReference type="InterPro" id="IPR036909">
    <property type="entry name" value="Cyt_c-like_dom_sf"/>
</dbReference>
<keyword evidence="7" id="KW-0812">Transmembrane</keyword>
<evidence type="ECO:0000256" key="3">
    <source>
        <dbReference type="ARBA" id="ARBA00022723"/>
    </source>
</evidence>